<gene>
    <name evidence="8" type="ORF">EV644_111158</name>
</gene>
<reference evidence="8 9" key="1">
    <citation type="journal article" date="2015" name="Stand. Genomic Sci.">
        <title>Genomic Encyclopedia of Bacterial and Archaeal Type Strains, Phase III: the genomes of soil and plant-associated and newly described type strains.</title>
        <authorList>
            <person name="Whitman W.B."/>
            <person name="Woyke T."/>
            <person name="Klenk H.P."/>
            <person name="Zhou Y."/>
            <person name="Lilburn T.G."/>
            <person name="Beck B.J."/>
            <person name="De Vos P."/>
            <person name="Vandamme P."/>
            <person name="Eisen J.A."/>
            <person name="Garrity G."/>
            <person name="Hugenholtz P."/>
            <person name="Kyrpides N.C."/>
        </authorList>
    </citation>
    <scope>NUCLEOTIDE SEQUENCE [LARGE SCALE GENOMIC DNA]</scope>
    <source>
        <strain evidence="8 9">VKM Ac-2538</strain>
    </source>
</reference>
<evidence type="ECO:0000259" key="6">
    <source>
        <dbReference type="Pfam" id="PF08281"/>
    </source>
</evidence>
<dbReference type="InterPro" id="IPR013325">
    <property type="entry name" value="RNA_pol_sigma_r2"/>
</dbReference>
<evidence type="ECO:0000259" key="7">
    <source>
        <dbReference type="Pfam" id="PF20239"/>
    </source>
</evidence>
<organism evidence="8 9">
    <name type="scientific">Kribbella orskensis</name>
    <dbReference type="NCBI Taxonomy" id="2512216"/>
    <lineage>
        <taxon>Bacteria</taxon>
        <taxon>Bacillati</taxon>
        <taxon>Actinomycetota</taxon>
        <taxon>Actinomycetes</taxon>
        <taxon>Propionibacteriales</taxon>
        <taxon>Kribbellaceae</taxon>
        <taxon>Kribbella</taxon>
    </lineage>
</organism>
<dbReference type="Pfam" id="PF20239">
    <property type="entry name" value="DUF6596"/>
    <property type="match status" value="1"/>
</dbReference>
<evidence type="ECO:0000256" key="1">
    <source>
        <dbReference type="ARBA" id="ARBA00010641"/>
    </source>
</evidence>
<dbReference type="InterPro" id="IPR046531">
    <property type="entry name" value="DUF6596"/>
</dbReference>
<dbReference type="Gene3D" id="1.10.10.10">
    <property type="entry name" value="Winged helix-like DNA-binding domain superfamily/Winged helix DNA-binding domain"/>
    <property type="match status" value="1"/>
</dbReference>
<evidence type="ECO:0000256" key="4">
    <source>
        <dbReference type="ARBA" id="ARBA00023163"/>
    </source>
</evidence>
<dbReference type="InterPro" id="IPR007627">
    <property type="entry name" value="RNA_pol_sigma70_r2"/>
</dbReference>
<keyword evidence="4" id="KW-0804">Transcription</keyword>
<protein>
    <submittedName>
        <fullName evidence="8">RNA polymerase sigma factor (Sigma-70 family)</fullName>
    </submittedName>
</protein>
<dbReference type="SUPFAM" id="SSF88659">
    <property type="entry name" value="Sigma3 and sigma4 domains of RNA polymerase sigma factors"/>
    <property type="match status" value="1"/>
</dbReference>
<dbReference type="Proteomes" id="UP000295818">
    <property type="component" value="Unassembled WGS sequence"/>
</dbReference>
<evidence type="ECO:0000256" key="2">
    <source>
        <dbReference type="ARBA" id="ARBA00023015"/>
    </source>
</evidence>
<dbReference type="Gene3D" id="1.10.1740.10">
    <property type="match status" value="1"/>
</dbReference>
<evidence type="ECO:0000313" key="8">
    <source>
        <dbReference type="EMBL" id="TCO18920.1"/>
    </source>
</evidence>
<dbReference type="EMBL" id="SLWM01000011">
    <property type="protein sequence ID" value="TCO18920.1"/>
    <property type="molecule type" value="Genomic_DNA"/>
</dbReference>
<dbReference type="PANTHER" id="PTHR47756:SF2">
    <property type="entry name" value="BLL6612 PROTEIN"/>
    <property type="match status" value="1"/>
</dbReference>
<dbReference type="InterPro" id="IPR014284">
    <property type="entry name" value="RNA_pol_sigma-70_dom"/>
</dbReference>
<feature type="domain" description="DUF6596" evidence="7">
    <location>
        <begin position="180"/>
        <end position="278"/>
    </location>
</feature>
<dbReference type="NCBIfam" id="TIGR02937">
    <property type="entry name" value="sigma70-ECF"/>
    <property type="match status" value="1"/>
</dbReference>
<evidence type="ECO:0000313" key="9">
    <source>
        <dbReference type="Proteomes" id="UP000295818"/>
    </source>
</evidence>
<name>A0ABY2BFU3_9ACTN</name>
<accession>A0ABY2BFU3</accession>
<evidence type="ECO:0000259" key="5">
    <source>
        <dbReference type="Pfam" id="PF04542"/>
    </source>
</evidence>
<feature type="domain" description="RNA polymerase sigma factor 70 region 4 type 2" evidence="6">
    <location>
        <begin position="116"/>
        <end position="167"/>
    </location>
</feature>
<comment type="caution">
    <text evidence="8">The sequence shown here is derived from an EMBL/GenBank/DDBJ whole genome shotgun (WGS) entry which is preliminary data.</text>
</comment>
<dbReference type="SUPFAM" id="SSF88946">
    <property type="entry name" value="Sigma2 domain of RNA polymerase sigma factors"/>
    <property type="match status" value="1"/>
</dbReference>
<keyword evidence="2" id="KW-0805">Transcription regulation</keyword>
<feature type="domain" description="RNA polymerase sigma-70 region 2" evidence="5">
    <location>
        <begin position="22"/>
        <end position="87"/>
    </location>
</feature>
<keyword evidence="3" id="KW-0731">Sigma factor</keyword>
<dbReference type="InterPro" id="IPR036388">
    <property type="entry name" value="WH-like_DNA-bd_sf"/>
</dbReference>
<dbReference type="Pfam" id="PF04542">
    <property type="entry name" value="Sigma70_r2"/>
    <property type="match status" value="1"/>
</dbReference>
<evidence type="ECO:0000256" key="3">
    <source>
        <dbReference type="ARBA" id="ARBA00023082"/>
    </source>
</evidence>
<dbReference type="InterPro" id="IPR013249">
    <property type="entry name" value="RNA_pol_sigma70_r4_t2"/>
</dbReference>
<dbReference type="PANTHER" id="PTHR47756">
    <property type="entry name" value="BLL6612 PROTEIN-RELATED"/>
    <property type="match status" value="1"/>
</dbReference>
<dbReference type="Pfam" id="PF08281">
    <property type="entry name" value="Sigma70_r4_2"/>
    <property type="match status" value="1"/>
</dbReference>
<comment type="similarity">
    <text evidence="1">Belongs to the sigma-70 factor family. ECF subfamily.</text>
</comment>
<proteinExistence type="inferred from homology"/>
<dbReference type="InterPro" id="IPR013324">
    <property type="entry name" value="RNA_pol_sigma_r3/r4-like"/>
</dbReference>
<sequence length="415" mass="45573">MGPAGWGGVGDDGGVEGIDGLLRELTPQVVGVVVRRFGDFAAAEDAVQEALIAAARTWPRDGVPDNPRGWLIQAASRRLIDEIRQDQARRRREELAARREVPAEEVEEQDDTLRLLFLCCHPALSPASAIALTLRAVGGLTTAEIAKAYLVPEATMAQRITRAKARLKGQEFELQESDERLRQVLHVLYLVFNEGYASSSGADLQRSDLSAEAIRLTWMVHRSLPENGQVMGLLALMLLNDARRLARTGPAGELIPLADQDRSLWDQELITEGLALAVDAFGRQPLGEYQLQAAIAALHDEVDKPEDTDWPQILALYGLLEELSGNPMVTVNRAIALAMVEGPEAGLELLEPLDEKLPGHYRLDAVRGHFWEMLGDDEAAANHFRAAARRTTSLPERDYLITKAAEVSGAARRPR</sequence>
<keyword evidence="9" id="KW-1185">Reference proteome</keyword>